<evidence type="ECO:0000256" key="7">
    <source>
        <dbReference type="ARBA" id="ARBA00023136"/>
    </source>
</evidence>
<protein>
    <submittedName>
        <fullName evidence="12">Major facilitator superfamily transporter</fullName>
    </submittedName>
</protein>
<sequence length="583" mass="61611">MAPSTNYLPEADKPNASQEATPYLETEKEKQNVEYSDQSTRSPSTAEAETDKKGVPAKDGSTPTDEEAAVAASEPQGSGDYPSGFKLFFIVVALVLSVFLFSLDQTIIATAIPKITDQFHSLDDISWYGSAYFMTLAGFQSMWGKVYKCFPLKIGFLGAVFIFELGSLICGVAPNSTALIVGRAIAGLGAAGLGSGAYTIIAFSTEPKKRATFTGIIGASYGVAAVIGPLIGGAFAHKVSWRWCFYINLPIGGLAGFIILIFFKTPPAAKPAEATLQEKLLQMDPLGVALMMGATISFILALQYGGTIKPWNSSTVIGLLVGFGLMIIAFIILELFQGERAMLTPRLMRDRNVWVNGVYGALLAGSYFVPLYYLPIYFQSIDNVSPTESGVRNLPLIIAFTIATVVSGGSISKTGIATPILPLGSVLATIAAGLLYTLDIGTGTGKWIGYQILAGFGWGISFQVPIIVVQGTAALTDLASVSAIILFFQTIGGAFLVAAAQSGFVNQIVNKLHSTAPSVNPALVVATGATELRNVFPAGELDGVLTAYMAGIKVTFAVTIGAVGLSFPFSLLSKWKRINTEQL</sequence>
<dbReference type="PANTHER" id="PTHR23501">
    <property type="entry name" value="MAJOR FACILITATOR SUPERFAMILY"/>
    <property type="match status" value="1"/>
</dbReference>
<dbReference type="Pfam" id="PF07690">
    <property type="entry name" value="MFS_1"/>
    <property type="match status" value="1"/>
</dbReference>
<feature type="transmembrane region" description="Helical" evidence="10">
    <location>
        <begin position="125"/>
        <end position="143"/>
    </location>
</feature>
<dbReference type="GO" id="GO:0005886">
    <property type="term" value="C:plasma membrane"/>
    <property type="evidence" value="ECO:0007669"/>
    <property type="project" value="UniProtKB-SubCell"/>
</dbReference>
<feature type="transmembrane region" description="Helical" evidence="10">
    <location>
        <begin position="481"/>
        <end position="504"/>
    </location>
</feature>
<dbReference type="AlphaFoldDB" id="A0A6A5ZUJ6"/>
<evidence type="ECO:0000313" key="12">
    <source>
        <dbReference type="EMBL" id="KAF2122755.1"/>
    </source>
</evidence>
<comment type="subcellular location">
    <subcellularLocation>
        <location evidence="1">Cell membrane</location>
        <topology evidence="1">Multi-pass membrane protein</topology>
    </subcellularLocation>
</comment>
<comment type="similarity">
    <text evidence="2">Belongs to the major facilitator superfamily. TCR/Tet family.</text>
</comment>
<feature type="transmembrane region" description="Helical" evidence="10">
    <location>
        <begin position="155"/>
        <end position="174"/>
    </location>
</feature>
<evidence type="ECO:0000256" key="10">
    <source>
        <dbReference type="SAM" id="Phobius"/>
    </source>
</evidence>
<keyword evidence="4" id="KW-1003">Cell membrane</keyword>
<evidence type="ECO:0000256" key="2">
    <source>
        <dbReference type="ARBA" id="ARBA00007520"/>
    </source>
</evidence>
<organism evidence="12 13">
    <name type="scientific">Lophiotrema nucula</name>
    <dbReference type="NCBI Taxonomy" id="690887"/>
    <lineage>
        <taxon>Eukaryota</taxon>
        <taxon>Fungi</taxon>
        <taxon>Dikarya</taxon>
        <taxon>Ascomycota</taxon>
        <taxon>Pezizomycotina</taxon>
        <taxon>Dothideomycetes</taxon>
        <taxon>Pleosporomycetidae</taxon>
        <taxon>Pleosporales</taxon>
        <taxon>Lophiotremataceae</taxon>
        <taxon>Lophiotrema</taxon>
    </lineage>
</organism>
<name>A0A6A5ZUJ6_9PLEO</name>
<evidence type="ECO:0000256" key="4">
    <source>
        <dbReference type="ARBA" id="ARBA00022475"/>
    </source>
</evidence>
<feature type="transmembrane region" description="Helical" evidence="10">
    <location>
        <begin position="545"/>
        <end position="567"/>
    </location>
</feature>
<dbReference type="CDD" id="cd17502">
    <property type="entry name" value="MFS_Azr1_MDR_like"/>
    <property type="match status" value="1"/>
</dbReference>
<keyword evidence="7 10" id="KW-0472">Membrane</keyword>
<accession>A0A6A5ZUJ6</accession>
<dbReference type="PRINTS" id="PR01036">
    <property type="entry name" value="TCRTETB"/>
</dbReference>
<feature type="transmembrane region" description="Helical" evidence="10">
    <location>
        <begin position="316"/>
        <end position="336"/>
    </location>
</feature>
<feature type="transmembrane region" description="Helical" evidence="10">
    <location>
        <begin position="180"/>
        <end position="201"/>
    </location>
</feature>
<dbReference type="GO" id="GO:0022857">
    <property type="term" value="F:transmembrane transporter activity"/>
    <property type="evidence" value="ECO:0007669"/>
    <property type="project" value="InterPro"/>
</dbReference>
<keyword evidence="5 10" id="KW-0812">Transmembrane</keyword>
<dbReference type="PANTHER" id="PTHR23501:SF177">
    <property type="entry name" value="MAJOR FACILITATOR SUPERFAMILY (MFS) PROFILE DOMAIN-CONTAINING PROTEIN-RELATED"/>
    <property type="match status" value="1"/>
</dbReference>
<evidence type="ECO:0000256" key="8">
    <source>
        <dbReference type="ARBA" id="ARBA00023180"/>
    </source>
</evidence>
<proteinExistence type="inferred from homology"/>
<feature type="transmembrane region" description="Helical" evidence="10">
    <location>
        <begin position="243"/>
        <end position="263"/>
    </location>
</feature>
<dbReference type="EMBL" id="ML977310">
    <property type="protein sequence ID" value="KAF2122755.1"/>
    <property type="molecule type" value="Genomic_DNA"/>
</dbReference>
<evidence type="ECO:0000256" key="3">
    <source>
        <dbReference type="ARBA" id="ARBA00022448"/>
    </source>
</evidence>
<feature type="domain" description="Major facilitator superfamily (MFS) profile" evidence="11">
    <location>
        <begin position="90"/>
        <end position="583"/>
    </location>
</feature>
<dbReference type="SUPFAM" id="SSF103473">
    <property type="entry name" value="MFS general substrate transporter"/>
    <property type="match status" value="1"/>
</dbReference>
<dbReference type="OrthoDB" id="10021397at2759"/>
<dbReference type="FunFam" id="1.20.1720.10:FF:000012">
    <property type="entry name" value="MFS toxin efflux pump (AflT)"/>
    <property type="match status" value="1"/>
</dbReference>
<feature type="transmembrane region" description="Helical" evidence="10">
    <location>
        <begin position="448"/>
        <end position="469"/>
    </location>
</feature>
<keyword evidence="3" id="KW-0813">Transport</keyword>
<evidence type="ECO:0000256" key="6">
    <source>
        <dbReference type="ARBA" id="ARBA00022989"/>
    </source>
</evidence>
<feature type="transmembrane region" description="Helical" evidence="10">
    <location>
        <begin position="284"/>
        <end position="304"/>
    </location>
</feature>
<dbReference type="InterPro" id="IPR036259">
    <property type="entry name" value="MFS_trans_sf"/>
</dbReference>
<reference evidence="12" key="1">
    <citation type="journal article" date="2020" name="Stud. Mycol.">
        <title>101 Dothideomycetes genomes: a test case for predicting lifestyles and emergence of pathogens.</title>
        <authorList>
            <person name="Haridas S."/>
            <person name="Albert R."/>
            <person name="Binder M."/>
            <person name="Bloem J."/>
            <person name="Labutti K."/>
            <person name="Salamov A."/>
            <person name="Andreopoulos B."/>
            <person name="Baker S."/>
            <person name="Barry K."/>
            <person name="Bills G."/>
            <person name="Bluhm B."/>
            <person name="Cannon C."/>
            <person name="Castanera R."/>
            <person name="Culley D."/>
            <person name="Daum C."/>
            <person name="Ezra D."/>
            <person name="Gonzalez J."/>
            <person name="Henrissat B."/>
            <person name="Kuo A."/>
            <person name="Liang C."/>
            <person name="Lipzen A."/>
            <person name="Lutzoni F."/>
            <person name="Magnuson J."/>
            <person name="Mondo S."/>
            <person name="Nolan M."/>
            <person name="Ohm R."/>
            <person name="Pangilinan J."/>
            <person name="Park H.-J."/>
            <person name="Ramirez L."/>
            <person name="Alfaro M."/>
            <person name="Sun H."/>
            <person name="Tritt A."/>
            <person name="Yoshinaga Y."/>
            <person name="Zwiers L.-H."/>
            <person name="Turgeon B."/>
            <person name="Goodwin S."/>
            <person name="Spatafora J."/>
            <person name="Crous P."/>
            <person name="Grigoriev I."/>
        </authorList>
    </citation>
    <scope>NUCLEOTIDE SEQUENCE</scope>
    <source>
        <strain evidence="12">CBS 627.86</strain>
    </source>
</reference>
<keyword evidence="13" id="KW-1185">Reference proteome</keyword>
<evidence type="ECO:0000259" key="11">
    <source>
        <dbReference type="PROSITE" id="PS50850"/>
    </source>
</evidence>
<dbReference type="FunFam" id="1.20.1250.20:FF:000196">
    <property type="entry name" value="MFS toxin efflux pump (AflT)"/>
    <property type="match status" value="1"/>
</dbReference>
<feature type="transmembrane region" description="Helical" evidence="10">
    <location>
        <begin position="213"/>
        <end position="237"/>
    </location>
</feature>
<keyword evidence="6 10" id="KW-1133">Transmembrane helix</keyword>
<dbReference type="PROSITE" id="PS50850">
    <property type="entry name" value="MFS"/>
    <property type="match status" value="1"/>
</dbReference>
<keyword evidence="8" id="KW-0325">Glycoprotein</keyword>
<feature type="transmembrane region" description="Helical" evidence="10">
    <location>
        <begin position="416"/>
        <end position="436"/>
    </location>
</feature>
<dbReference type="Gene3D" id="1.20.1250.20">
    <property type="entry name" value="MFS general substrate transporter like domains"/>
    <property type="match status" value="1"/>
</dbReference>
<feature type="region of interest" description="Disordered" evidence="9">
    <location>
        <begin position="1"/>
        <end position="77"/>
    </location>
</feature>
<feature type="transmembrane region" description="Helical" evidence="10">
    <location>
        <begin position="390"/>
        <end position="409"/>
    </location>
</feature>
<feature type="transmembrane region" description="Helical" evidence="10">
    <location>
        <begin position="357"/>
        <end position="378"/>
    </location>
</feature>
<gene>
    <name evidence="12" type="ORF">BDV96DRAFT_681395</name>
</gene>
<evidence type="ECO:0000256" key="5">
    <source>
        <dbReference type="ARBA" id="ARBA00022692"/>
    </source>
</evidence>
<evidence type="ECO:0000313" key="13">
    <source>
        <dbReference type="Proteomes" id="UP000799770"/>
    </source>
</evidence>
<evidence type="ECO:0000256" key="1">
    <source>
        <dbReference type="ARBA" id="ARBA00004651"/>
    </source>
</evidence>
<dbReference type="InterPro" id="IPR011701">
    <property type="entry name" value="MFS"/>
</dbReference>
<evidence type="ECO:0000256" key="9">
    <source>
        <dbReference type="SAM" id="MobiDB-lite"/>
    </source>
</evidence>
<dbReference type="FunFam" id="1.20.1250.20:FF:000489">
    <property type="entry name" value="MFS general substrate transporter"/>
    <property type="match status" value="1"/>
</dbReference>
<dbReference type="Proteomes" id="UP000799770">
    <property type="component" value="Unassembled WGS sequence"/>
</dbReference>
<feature type="compositionally biased region" description="Polar residues" evidence="9">
    <location>
        <begin position="33"/>
        <end position="47"/>
    </location>
</feature>
<dbReference type="InterPro" id="IPR020846">
    <property type="entry name" value="MFS_dom"/>
</dbReference>
<feature type="transmembrane region" description="Helical" evidence="10">
    <location>
        <begin position="87"/>
        <end position="113"/>
    </location>
</feature>